<name>A0A382RVL0_9ZZZZ</name>
<accession>A0A382RVL0</accession>
<reference evidence="1" key="1">
    <citation type="submission" date="2018-05" db="EMBL/GenBank/DDBJ databases">
        <authorList>
            <person name="Lanie J.A."/>
            <person name="Ng W.-L."/>
            <person name="Kazmierczak K.M."/>
            <person name="Andrzejewski T.M."/>
            <person name="Davidsen T.M."/>
            <person name="Wayne K.J."/>
            <person name="Tettelin H."/>
            <person name="Glass J.I."/>
            <person name="Rusch D."/>
            <person name="Podicherti R."/>
            <person name="Tsui H.-C.T."/>
            <person name="Winkler M.E."/>
        </authorList>
    </citation>
    <scope>NUCLEOTIDE SEQUENCE</scope>
</reference>
<organism evidence="1">
    <name type="scientific">marine metagenome</name>
    <dbReference type="NCBI Taxonomy" id="408172"/>
    <lineage>
        <taxon>unclassified sequences</taxon>
        <taxon>metagenomes</taxon>
        <taxon>ecological metagenomes</taxon>
    </lineage>
</organism>
<gene>
    <name evidence="1" type="ORF">METZ01_LOCUS354059</name>
</gene>
<feature type="non-terminal residue" evidence="1">
    <location>
        <position position="40"/>
    </location>
</feature>
<dbReference type="EMBL" id="UINC01124213">
    <property type="protein sequence ID" value="SVD01205.1"/>
    <property type="molecule type" value="Genomic_DNA"/>
</dbReference>
<sequence length="40" mass="4487">MVGHCFYRTQMCDELSGTYVATCDQEIYDYITSIGGNAVM</sequence>
<proteinExistence type="predicted"/>
<protein>
    <submittedName>
        <fullName evidence="1">Uncharacterized protein</fullName>
    </submittedName>
</protein>
<dbReference type="AlphaFoldDB" id="A0A382RVL0"/>
<evidence type="ECO:0000313" key="1">
    <source>
        <dbReference type="EMBL" id="SVD01205.1"/>
    </source>
</evidence>